<dbReference type="Gene3D" id="2.40.170.20">
    <property type="entry name" value="TonB-dependent receptor, beta-barrel domain"/>
    <property type="match status" value="1"/>
</dbReference>
<keyword evidence="7 11" id="KW-0798">TonB box</keyword>
<evidence type="ECO:0000259" key="14">
    <source>
        <dbReference type="Pfam" id="PF07660"/>
    </source>
</evidence>
<feature type="domain" description="TonB-dependent receptor-like beta-barrel" evidence="13">
    <location>
        <begin position="656"/>
        <end position="1069"/>
    </location>
</feature>
<name>A0ABY7TCQ2_9SPHI</name>
<dbReference type="InterPro" id="IPR000531">
    <property type="entry name" value="Beta-barrel_TonB"/>
</dbReference>
<keyword evidence="17" id="KW-1185">Reference proteome</keyword>
<evidence type="ECO:0000259" key="15">
    <source>
        <dbReference type="Pfam" id="PF07715"/>
    </source>
</evidence>
<comment type="subcellular location">
    <subcellularLocation>
        <location evidence="1 10">Cell outer membrane</location>
        <topology evidence="1 10">Multi-pass membrane protein</topology>
    </subcellularLocation>
</comment>
<dbReference type="SUPFAM" id="SSF49464">
    <property type="entry name" value="Carboxypeptidase regulatory domain-like"/>
    <property type="match status" value="1"/>
</dbReference>
<evidence type="ECO:0000256" key="4">
    <source>
        <dbReference type="ARBA" id="ARBA00022496"/>
    </source>
</evidence>
<organism evidence="16 17">
    <name type="scientific">Mucilaginibacter jinjuensis</name>
    <dbReference type="NCBI Taxonomy" id="1176721"/>
    <lineage>
        <taxon>Bacteria</taxon>
        <taxon>Pseudomonadati</taxon>
        <taxon>Bacteroidota</taxon>
        <taxon>Sphingobacteriia</taxon>
        <taxon>Sphingobacteriales</taxon>
        <taxon>Sphingobacteriaceae</taxon>
        <taxon>Mucilaginibacter</taxon>
    </lineage>
</organism>
<keyword evidence="9 10" id="KW-0998">Cell outer membrane</keyword>
<dbReference type="NCBIfam" id="TIGR04056">
    <property type="entry name" value="OMP_RagA_SusC"/>
    <property type="match status" value="1"/>
</dbReference>
<evidence type="ECO:0000256" key="7">
    <source>
        <dbReference type="ARBA" id="ARBA00023077"/>
    </source>
</evidence>
<evidence type="ECO:0000256" key="5">
    <source>
        <dbReference type="ARBA" id="ARBA00022692"/>
    </source>
</evidence>
<dbReference type="InterPro" id="IPR008969">
    <property type="entry name" value="CarboxyPept-like_regulatory"/>
</dbReference>
<dbReference type="InterPro" id="IPR039426">
    <property type="entry name" value="TonB-dep_rcpt-like"/>
</dbReference>
<dbReference type="InterPro" id="IPR023996">
    <property type="entry name" value="TonB-dep_OMP_SusC/RagA"/>
</dbReference>
<evidence type="ECO:0000313" key="16">
    <source>
        <dbReference type="EMBL" id="WCT13407.1"/>
    </source>
</evidence>
<dbReference type="Gene3D" id="2.170.130.10">
    <property type="entry name" value="TonB-dependent receptor, plug domain"/>
    <property type="match status" value="1"/>
</dbReference>
<protein>
    <submittedName>
        <fullName evidence="16">SusC/RagA family TonB-linked outer membrane protein</fullName>
    </submittedName>
</protein>
<dbReference type="RefSeq" id="WP_273631693.1">
    <property type="nucleotide sequence ID" value="NZ_CP117167.1"/>
</dbReference>
<feature type="domain" description="TonB-dependent receptor plug" evidence="15">
    <location>
        <begin position="245"/>
        <end position="344"/>
    </location>
</feature>
<dbReference type="Proteomes" id="UP001216139">
    <property type="component" value="Chromosome"/>
</dbReference>
<dbReference type="InterPro" id="IPR012910">
    <property type="entry name" value="Plug_dom"/>
</dbReference>
<dbReference type="NCBIfam" id="TIGR04057">
    <property type="entry name" value="SusC_RagA_signa"/>
    <property type="match status" value="1"/>
</dbReference>
<dbReference type="Pfam" id="PF07715">
    <property type="entry name" value="Plug"/>
    <property type="match status" value="1"/>
</dbReference>
<keyword evidence="5 10" id="KW-0812">Transmembrane</keyword>
<accession>A0ABY7TCQ2</accession>
<dbReference type="Pfam" id="PF00593">
    <property type="entry name" value="TonB_dep_Rec_b-barrel"/>
    <property type="match status" value="1"/>
</dbReference>
<keyword evidence="6" id="KW-0408">Iron</keyword>
<dbReference type="InterPro" id="IPR037066">
    <property type="entry name" value="Plug_dom_sf"/>
</dbReference>
<dbReference type="InterPro" id="IPR036942">
    <property type="entry name" value="Beta-barrel_TonB_sf"/>
</dbReference>
<dbReference type="InterPro" id="IPR023997">
    <property type="entry name" value="TonB-dep_OMP_SusC/RagA_CS"/>
</dbReference>
<comment type="similarity">
    <text evidence="10 11">Belongs to the TonB-dependent receptor family.</text>
</comment>
<sequence length="1215" mass="133615">MYKFYYTNGDGITCRPLKAQQQTIHTWNLSPKKWLMRINLTCLIILTTFLQISFAASAQKISLTKKNAALADVFKDIRKQCGFDFLINDEQIKQSKAITIDVKNMELLDVLNRCFKGQPFGYSISEKLIIVVPKKSEISQVEPAVNLSSVADIEVHGKVTDPAGNPLTGVTVVVKGTQRSVATNQSGEFNLKVSSSSDVLIFSFIGMQTTEVAIGSQRELLVKLQVSSTTLSEVKINTGYQTFKKEQMTGSAVTVGSAELEQRYQPNIINNLEGRVPGLVNYNGNTTIRGVSTINASRTPLYVVDGLPIDGSVANVNPYDVESVTVLKDAAAAAIYGARAANGVIVITTKKAKNHRTTVEVNSNVTVTEKPNISFNLLTPSQQVDLESSYYNYYYKNVSGASTLTATNITNGNPITPVQYAYYQLAQGQITQAQLDAQLAAFKQNDFRKQYKDNALLKTILQQYDLAVRTDGNKYNSSLVIDYKNSNSGIINAYDRQLNIFYKGTYNMAKWLDVNYGVNTVLGQTKSSNSAFATSATNVSPYLQLLDKNGNRVYYTTNDYNMYNTTAASQPQYSMLINHLDELGLDASKVDQINGRYFVNMNARIIPGLIFTPQFQYENTTANTSAYSEQQSYIMRYLDNIYYKVPQATSPVTYANLLPLNGGKLATVNSTSNSWTARGQLDYKKQLGKSNIDVIAGTEYRQINTKGTNGLLLGYDDQLQNQSTTAVNFPALFAYSTTTTFKPGFNTTNLYNTYFNNQIGLIPETTHRYNSGYANATYVYDNRYAAFGSYRVDYADVFGLDKKFRGKPLWSSGLAWNISNESFMHDVSWVNFLKLRVSYGITGNIATGVNSFLTANSTLPANQLTNAPVSVVTSAANPELRWEKTTTPNVGVDFAFFNNRLNGSLDYYRKKSTDLLFTTRIDPSEGFTSQIINNGGLVNNGIELTLNYSWLKPATKNGLSWTSMVSLSHNKNKITYVDAVAVLPTQLVGGGYKVGYPVNSLFSYQYKGLNNVGQPQWLKADGSLTSVALTGSDLSAVAYSGGTDPVNVIGLTNTVYYKGFSLNVLAVYYGGNYMRTAAPDVYGSGAAYGSMPSYLSSSWTPANTNTKIPGFGQYAPGTYAGTTTVPSSYLINSDTYVKPADFIKIRSVVLGYQLPEQWIGKLGAKNVRLTFQLNNPKALWVKNDVGVDPETINPLTGVGGARVPTSYVLGLNFNL</sequence>
<evidence type="ECO:0000256" key="1">
    <source>
        <dbReference type="ARBA" id="ARBA00004571"/>
    </source>
</evidence>
<feature type="transmembrane region" description="Helical" evidence="12">
    <location>
        <begin position="34"/>
        <end position="56"/>
    </location>
</feature>
<keyword evidence="4" id="KW-0406">Ion transport</keyword>
<evidence type="ECO:0000256" key="6">
    <source>
        <dbReference type="ARBA" id="ARBA00023004"/>
    </source>
</evidence>
<evidence type="ECO:0000256" key="11">
    <source>
        <dbReference type="RuleBase" id="RU003357"/>
    </source>
</evidence>
<evidence type="ECO:0000259" key="13">
    <source>
        <dbReference type="Pfam" id="PF00593"/>
    </source>
</evidence>
<proteinExistence type="inferred from homology"/>
<reference evidence="16 17" key="1">
    <citation type="submission" date="2023-02" db="EMBL/GenBank/DDBJ databases">
        <title>Genome sequence of Mucilaginibacter jinjuensis strain KACC 16571.</title>
        <authorList>
            <person name="Kim S."/>
            <person name="Heo J."/>
            <person name="Kwon S.-W."/>
        </authorList>
    </citation>
    <scope>NUCLEOTIDE SEQUENCE [LARGE SCALE GENOMIC DNA]</scope>
    <source>
        <strain evidence="16 17">KACC 16571</strain>
    </source>
</reference>
<keyword evidence="8 10" id="KW-0472">Membrane</keyword>
<dbReference type="PROSITE" id="PS52016">
    <property type="entry name" value="TONB_DEPENDENT_REC_3"/>
    <property type="match status" value="1"/>
</dbReference>
<gene>
    <name evidence="16" type="ORF">PQO05_05595</name>
</gene>
<keyword evidence="3 10" id="KW-1134">Transmembrane beta strand</keyword>
<evidence type="ECO:0000256" key="3">
    <source>
        <dbReference type="ARBA" id="ARBA00022452"/>
    </source>
</evidence>
<dbReference type="SUPFAM" id="SSF56935">
    <property type="entry name" value="Porins"/>
    <property type="match status" value="1"/>
</dbReference>
<feature type="domain" description="Secretin/TonB short N-terminal" evidence="14">
    <location>
        <begin position="83"/>
        <end position="134"/>
    </location>
</feature>
<dbReference type="EMBL" id="CP117167">
    <property type="protein sequence ID" value="WCT13407.1"/>
    <property type="molecule type" value="Genomic_DNA"/>
</dbReference>
<evidence type="ECO:0000256" key="10">
    <source>
        <dbReference type="PROSITE-ProRule" id="PRU01360"/>
    </source>
</evidence>
<dbReference type="Pfam" id="PF13715">
    <property type="entry name" value="CarbopepD_reg_2"/>
    <property type="match status" value="1"/>
</dbReference>
<dbReference type="InterPro" id="IPR011662">
    <property type="entry name" value="Secretin/TonB_short_N"/>
</dbReference>
<evidence type="ECO:0000256" key="2">
    <source>
        <dbReference type="ARBA" id="ARBA00022448"/>
    </source>
</evidence>
<evidence type="ECO:0000256" key="9">
    <source>
        <dbReference type="ARBA" id="ARBA00023237"/>
    </source>
</evidence>
<evidence type="ECO:0000256" key="8">
    <source>
        <dbReference type="ARBA" id="ARBA00023136"/>
    </source>
</evidence>
<evidence type="ECO:0000313" key="17">
    <source>
        <dbReference type="Proteomes" id="UP001216139"/>
    </source>
</evidence>
<dbReference type="Gene3D" id="2.60.40.1120">
    <property type="entry name" value="Carboxypeptidase-like, regulatory domain"/>
    <property type="match status" value="1"/>
</dbReference>
<keyword evidence="2 10" id="KW-0813">Transport</keyword>
<evidence type="ECO:0000256" key="12">
    <source>
        <dbReference type="SAM" id="Phobius"/>
    </source>
</evidence>
<dbReference type="Pfam" id="PF07660">
    <property type="entry name" value="STN"/>
    <property type="match status" value="1"/>
</dbReference>
<keyword evidence="4" id="KW-0410">Iron transport</keyword>
<keyword evidence="12" id="KW-1133">Transmembrane helix</keyword>